<dbReference type="FunFam" id="1.20.990.10:FF:000007">
    <property type="entry name" value="Methionine synthase reductase"/>
    <property type="match status" value="1"/>
</dbReference>
<dbReference type="Pfam" id="PF00667">
    <property type="entry name" value="FAD_binding_1"/>
    <property type="match status" value="1"/>
</dbReference>
<dbReference type="InterPro" id="IPR017938">
    <property type="entry name" value="Riboflavin_synthase-like_b-brl"/>
</dbReference>
<dbReference type="GO" id="GO:0010181">
    <property type="term" value="F:FMN binding"/>
    <property type="evidence" value="ECO:0007669"/>
    <property type="project" value="TreeGrafter"/>
</dbReference>
<keyword evidence="5" id="KW-0274">FAD</keyword>
<gene>
    <name evidence="11" type="ORF">O3M35_006467</name>
</gene>
<dbReference type="EMBL" id="JAPXFL010000003">
    <property type="protein sequence ID" value="KAK9509068.1"/>
    <property type="molecule type" value="Genomic_DNA"/>
</dbReference>
<keyword evidence="7" id="KW-0560">Oxidoreductase</keyword>
<dbReference type="PANTHER" id="PTHR19384:SF84">
    <property type="entry name" value="METHIONINE SYNTHASE REDUCTASE"/>
    <property type="match status" value="1"/>
</dbReference>
<dbReference type="GO" id="GO:0050667">
    <property type="term" value="P:homocysteine metabolic process"/>
    <property type="evidence" value="ECO:0007669"/>
    <property type="project" value="TreeGrafter"/>
</dbReference>
<evidence type="ECO:0000256" key="7">
    <source>
        <dbReference type="ARBA" id="ARBA00023002"/>
    </source>
</evidence>
<dbReference type="GO" id="GO:0005829">
    <property type="term" value="C:cytosol"/>
    <property type="evidence" value="ECO:0007669"/>
    <property type="project" value="TreeGrafter"/>
</dbReference>
<dbReference type="PROSITE" id="PS51384">
    <property type="entry name" value="FAD_FR"/>
    <property type="match status" value="1"/>
</dbReference>
<evidence type="ECO:0000256" key="5">
    <source>
        <dbReference type="ARBA" id="ARBA00022827"/>
    </source>
</evidence>
<dbReference type="SUPFAM" id="SSF52343">
    <property type="entry name" value="Ferredoxin reductase-like, C-terminal NADP-linked domain"/>
    <property type="match status" value="1"/>
</dbReference>
<comment type="caution">
    <text evidence="11">The sequence shown here is derived from an EMBL/GenBank/DDBJ whole genome shotgun (WGS) entry which is preliminary data.</text>
</comment>
<dbReference type="InterPro" id="IPR039261">
    <property type="entry name" value="FNR_nucleotide-bd"/>
</dbReference>
<evidence type="ECO:0000256" key="3">
    <source>
        <dbReference type="ARBA" id="ARBA00022630"/>
    </source>
</evidence>
<dbReference type="Gene3D" id="2.40.30.10">
    <property type="entry name" value="Translation factors"/>
    <property type="match status" value="1"/>
</dbReference>
<dbReference type="InterPro" id="IPR001709">
    <property type="entry name" value="Flavoprot_Pyr_Nucl_cyt_Rdtase"/>
</dbReference>
<keyword evidence="6" id="KW-0521">NADP</keyword>
<dbReference type="InterPro" id="IPR003097">
    <property type="entry name" value="CysJ-like_FAD-binding"/>
</dbReference>
<feature type="domain" description="FAD-binding FR-type" evidence="10">
    <location>
        <begin position="55"/>
        <end position="308"/>
    </location>
</feature>
<keyword evidence="3" id="KW-0285">Flavoprotein</keyword>
<dbReference type="FunFam" id="3.40.50.80:FF:000001">
    <property type="entry name" value="NADPH--cytochrome P450 reductase 1"/>
    <property type="match status" value="1"/>
</dbReference>
<sequence length="469" mass="53894">MISKELSFPQDKILTLPNLTVSYIKCVFRKTDSYDCGKSIKKKLQNDAPQPLSETPLCLTNILSTKILSEGKDVKTRMEIFIDIKDLEYHYLPGDTVGILPENSENEVNLILKLLGLQDKADDILEISLSTANKKKIPLYISEITTPRHLLKTCLDLRSIVKKGFIRALLEFTEDTTEKRRLEEFCCREGSSEYNKYILENSTCLLDILETFQSCKPPLSLLIEHLPRLMPRAYSIASSPLVYPDSIRIIFTIVQDNRGRDGICTSWLRGKANHLLDLSEQLNELSLTESEFKKIPIFLRKRTKFHIPVDLNSPIIMIGPGTGLAPFIGFLEQRNNQLINKTISSSSDILLFGCRYKNKDFIYKKDLEYYRDEKVLNELFICFSRDNESDEDPKYVQDLFKKHKQNLVNLLINNDAYLFICGDALNMAKDVQEVIVNSISEVQGISNEEAINLLKDLENQGRYVKDVWR</sequence>
<name>A0AAW1DDU5_9HEMI</name>
<evidence type="ECO:0000256" key="4">
    <source>
        <dbReference type="ARBA" id="ARBA00022643"/>
    </source>
</evidence>
<evidence type="ECO:0000256" key="6">
    <source>
        <dbReference type="ARBA" id="ARBA00022857"/>
    </source>
</evidence>
<evidence type="ECO:0000256" key="9">
    <source>
        <dbReference type="ARBA" id="ARBA00040659"/>
    </source>
</evidence>
<keyword evidence="4" id="KW-0288">FMN</keyword>
<dbReference type="SUPFAM" id="SSF63380">
    <property type="entry name" value="Riboflavin synthase domain-like"/>
    <property type="match status" value="1"/>
</dbReference>
<evidence type="ECO:0000256" key="2">
    <source>
        <dbReference type="ARBA" id="ARBA00001974"/>
    </source>
</evidence>
<protein>
    <recommendedName>
        <fullName evidence="9">Methionine synthase reductase</fullName>
        <ecNumber evidence="8">1.16.1.8</ecNumber>
    </recommendedName>
</protein>
<evidence type="ECO:0000259" key="10">
    <source>
        <dbReference type="PROSITE" id="PS51384"/>
    </source>
</evidence>
<dbReference type="GO" id="GO:0050660">
    <property type="term" value="F:flavin adenine dinucleotide binding"/>
    <property type="evidence" value="ECO:0007669"/>
    <property type="project" value="TreeGrafter"/>
</dbReference>
<dbReference type="InterPro" id="IPR023173">
    <property type="entry name" value="NADPH_Cyt_P450_Rdtase_alpha"/>
</dbReference>
<dbReference type="PANTHER" id="PTHR19384">
    <property type="entry name" value="NITRIC OXIDE SYNTHASE-RELATED"/>
    <property type="match status" value="1"/>
</dbReference>
<dbReference type="Pfam" id="PF00175">
    <property type="entry name" value="NAD_binding_1"/>
    <property type="match status" value="1"/>
</dbReference>
<dbReference type="AlphaFoldDB" id="A0AAW1DDU5"/>
<evidence type="ECO:0000313" key="11">
    <source>
        <dbReference type="EMBL" id="KAK9509068.1"/>
    </source>
</evidence>
<keyword evidence="12" id="KW-1185">Reference proteome</keyword>
<evidence type="ECO:0000313" key="12">
    <source>
        <dbReference type="Proteomes" id="UP001461498"/>
    </source>
</evidence>
<dbReference type="Gene3D" id="3.40.50.80">
    <property type="entry name" value="Nucleotide-binding domain of ferredoxin-NADP reductase (FNR) module"/>
    <property type="match status" value="1"/>
</dbReference>
<dbReference type="GO" id="GO:0030586">
    <property type="term" value="F:[methionine synthase] reductase (NADPH) activity"/>
    <property type="evidence" value="ECO:0007669"/>
    <property type="project" value="UniProtKB-EC"/>
</dbReference>
<dbReference type="PRINTS" id="PR00371">
    <property type="entry name" value="FPNCR"/>
</dbReference>
<evidence type="ECO:0000256" key="8">
    <source>
        <dbReference type="ARBA" id="ARBA00039088"/>
    </source>
</evidence>
<comment type="cofactor">
    <cofactor evidence="1">
        <name>FMN</name>
        <dbReference type="ChEBI" id="CHEBI:58210"/>
    </cofactor>
</comment>
<evidence type="ECO:0000256" key="1">
    <source>
        <dbReference type="ARBA" id="ARBA00001917"/>
    </source>
</evidence>
<dbReference type="Proteomes" id="UP001461498">
    <property type="component" value="Unassembled WGS sequence"/>
</dbReference>
<dbReference type="InterPro" id="IPR017927">
    <property type="entry name" value="FAD-bd_FR_type"/>
</dbReference>
<proteinExistence type="predicted"/>
<comment type="cofactor">
    <cofactor evidence="2">
        <name>FAD</name>
        <dbReference type="ChEBI" id="CHEBI:57692"/>
    </cofactor>
</comment>
<dbReference type="GO" id="GO:0009086">
    <property type="term" value="P:methionine biosynthetic process"/>
    <property type="evidence" value="ECO:0007669"/>
    <property type="project" value="TreeGrafter"/>
</dbReference>
<accession>A0AAW1DDU5</accession>
<organism evidence="11 12">
    <name type="scientific">Rhynocoris fuscipes</name>
    <dbReference type="NCBI Taxonomy" id="488301"/>
    <lineage>
        <taxon>Eukaryota</taxon>
        <taxon>Metazoa</taxon>
        <taxon>Ecdysozoa</taxon>
        <taxon>Arthropoda</taxon>
        <taxon>Hexapoda</taxon>
        <taxon>Insecta</taxon>
        <taxon>Pterygota</taxon>
        <taxon>Neoptera</taxon>
        <taxon>Paraneoptera</taxon>
        <taxon>Hemiptera</taxon>
        <taxon>Heteroptera</taxon>
        <taxon>Panheteroptera</taxon>
        <taxon>Cimicomorpha</taxon>
        <taxon>Reduviidae</taxon>
        <taxon>Harpactorinae</taxon>
        <taxon>Harpactorini</taxon>
        <taxon>Rhynocoris</taxon>
    </lineage>
</organism>
<dbReference type="InterPro" id="IPR001433">
    <property type="entry name" value="OxRdtase_FAD/NAD-bd"/>
</dbReference>
<dbReference type="EC" id="1.16.1.8" evidence="8"/>
<reference evidence="11 12" key="1">
    <citation type="submission" date="2022-12" db="EMBL/GenBank/DDBJ databases">
        <title>Chromosome-level genome assembly of true bugs.</title>
        <authorList>
            <person name="Ma L."/>
            <person name="Li H."/>
        </authorList>
    </citation>
    <scope>NUCLEOTIDE SEQUENCE [LARGE SCALE GENOMIC DNA]</scope>
    <source>
        <strain evidence="11">Lab_2022b</strain>
    </source>
</reference>
<dbReference type="Gene3D" id="1.20.990.10">
    <property type="entry name" value="NADPH-cytochrome p450 Reductase, Chain A, domain 3"/>
    <property type="match status" value="1"/>
</dbReference>